<dbReference type="InterPro" id="IPR015943">
    <property type="entry name" value="WD40/YVTN_repeat-like_dom_sf"/>
</dbReference>
<keyword evidence="9" id="KW-0931">ER-Golgi transport</keyword>
<organism evidence="14 15">
    <name type="scientific">Smittium megazygosporum</name>
    <dbReference type="NCBI Taxonomy" id="133381"/>
    <lineage>
        <taxon>Eukaryota</taxon>
        <taxon>Fungi</taxon>
        <taxon>Fungi incertae sedis</taxon>
        <taxon>Zoopagomycota</taxon>
        <taxon>Kickxellomycotina</taxon>
        <taxon>Harpellomycetes</taxon>
        <taxon>Harpellales</taxon>
        <taxon>Legeriomycetaceae</taxon>
        <taxon>Smittium</taxon>
    </lineage>
</organism>
<comment type="caution">
    <text evidence="14">The sequence shown here is derived from an EMBL/GenBank/DDBJ whole genome shotgun (WGS) entry which is preliminary data.</text>
</comment>
<dbReference type="OrthoDB" id="542917at2759"/>
<dbReference type="PANTHER" id="PTHR13923:SF11">
    <property type="entry name" value="SECRETORY 31, ISOFORM D"/>
    <property type="match status" value="1"/>
</dbReference>
<evidence type="ECO:0000256" key="1">
    <source>
        <dbReference type="ARBA" id="ARBA00004240"/>
    </source>
</evidence>
<dbReference type="GO" id="GO:0070971">
    <property type="term" value="C:endoplasmic reticulum exit site"/>
    <property type="evidence" value="ECO:0007669"/>
    <property type="project" value="TreeGrafter"/>
</dbReference>
<feature type="region of interest" description="Disordered" evidence="13">
    <location>
        <begin position="490"/>
        <end position="533"/>
    </location>
</feature>
<dbReference type="Gene3D" id="1.25.40.1030">
    <property type="match status" value="1"/>
</dbReference>
<comment type="function">
    <text evidence="11">Component of the coat protein complex II (COPII) which promotes the formation of transport vesicles from the endoplasmic reticulum (ER). The coat has two main functions, the physical deformation of the endoplasmic reticulum membrane into vesicles and the selection of cargo molecules.</text>
</comment>
<dbReference type="InterPro" id="IPR040251">
    <property type="entry name" value="SEC31-like"/>
</dbReference>
<dbReference type="GO" id="GO:0015031">
    <property type="term" value="P:protein transport"/>
    <property type="evidence" value="ECO:0007669"/>
    <property type="project" value="UniProtKB-KW"/>
</dbReference>
<dbReference type="PROSITE" id="PS50082">
    <property type="entry name" value="WD_REPEATS_2"/>
    <property type="match status" value="3"/>
</dbReference>
<evidence type="ECO:0000256" key="10">
    <source>
        <dbReference type="ARBA" id="ARBA00022927"/>
    </source>
</evidence>
<dbReference type="Pfam" id="PF00400">
    <property type="entry name" value="WD40"/>
    <property type="match status" value="2"/>
</dbReference>
<keyword evidence="6 12" id="KW-0853">WD repeat</keyword>
<keyword evidence="5" id="KW-0813">Transport</keyword>
<comment type="subcellular location">
    <subcellularLocation>
        <location evidence="1">Endoplasmic reticulum</location>
    </subcellularLocation>
</comment>
<keyword evidence="7" id="KW-0677">Repeat</keyword>
<dbReference type="GO" id="GO:0005198">
    <property type="term" value="F:structural molecule activity"/>
    <property type="evidence" value="ECO:0007669"/>
    <property type="project" value="TreeGrafter"/>
</dbReference>
<feature type="region of interest" description="Disordered" evidence="13">
    <location>
        <begin position="1030"/>
        <end position="1074"/>
    </location>
</feature>
<dbReference type="Gene3D" id="2.130.10.10">
    <property type="entry name" value="YVTN repeat-like/Quinoprotein amine dehydrogenase"/>
    <property type="match status" value="1"/>
</dbReference>
<reference evidence="14 15" key="1">
    <citation type="journal article" date="2018" name="MBio">
        <title>Comparative Genomics Reveals the Core Gene Toolbox for the Fungus-Insect Symbiosis.</title>
        <authorList>
            <person name="Wang Y."/>
            <person name="Stata M."/>
            <person name="Wang W."/>
            <person name="Stajich J.E."/>
            <person name="White M.M."/>
            <person name="Moncalvo J.M."/>
        </authorList>
    </citation>
    <scope>NUCLEOTIDE SEQUENCE [LARGE SCALE GENOMIC DNA]</scope>
    <source>
        <strain evidence="14 15">SC-DP-2</strain>
    </source>
</reference>
<dbReference type="InterPro" id="IPR019775">
    <property type="entry name" value="WD40_repeat_CS"/>
</dbReference>
<comment type="similarity">
    <text evidence="2">Belongs to the WD repeat SEC31 family.</text>
</comment>
<dbReference type="STRING" id="133381.A0A2T9Y748"/>
<name>A0A2T9Y748_9FUNG</name>
<evidence type="ECO:0000256" key="2">
    <source>
        <dbReference type="ARBA" id="ARBA00009358"/>
    </source>
</evidence>
<feature type="compositionally biased region" description="Polar residues" evidence="13">
    <location>
        <begin position="497"/>
        <end position="526"/>
    </location>
</feature>
<evidence type="ECO:0000256" key="7">
    <source>
        <dbReference type="ARBA" id="ARBA00022737"/>
    </source>
</evidence>
<keyword evidence="10" id="KW-0653">Protein transport</keyword>
<dbReference type="GO" id="GO:0090110">
    <property type="term" value="P:COPII-coated vesicle cargo loading"/>
    <property type="evidence" value="ECO:0007669"/>
    <property type="project" value="TreeGrafter"/>
</dbReference>
<evidence type="ECO:0000313" key="14">
    <source>
        <dbReference type="EMBL" id="PVU88114.1"/>
    </source>
</evidence>
<accession>A0A2T9Y748</accession>
<evidence type="ECO:0000256" key="3">
    <source>
        <dbReference type="ARBA" id="ARBA00013507"/>
    </source>
</evidence>
<evidence type="ECO:0000256" key="12">
    <source>
        <dbReference type="PROSITE-ProRule" id="PRU00221"/>
    </source>
</evidence>
<keyword evidence="15" id="KW-1185">Reference proteome</keyword>
<proteinExistence type="inferred from homology"/>
<dbReference type="Proteomes" id="UP000245609">
    <property type="component" value="Unassembled WGS sequence"/>
</dbReference>
<evidence type="ECO:0000256" key="6">
    <source>
        <dbReference type="ARBA" id="ARBA00022574"/>
    </source>
</evidence>
<evidence type="ECO:0000256" key="13">
    <source>
        <dbReference type="SAM" id="MobiDB-lite"/>
    </source>
</evidence>
<feature type="repeat" description="WD" evidence="12">
    <location>
        <begin position="165"/>
        <end position="207"/>
    </location>
</feature>
<sequence>MVFTSLSTTAVPAWYPRPGKTLLATGTVAGAMDATFSNASSLEIFEILGPSASTSSNKLIGKTLAPGRFHRLAWSPPVLNNEFGLLAGGLENGQISVWDASNILSSAKLSDTIEPIFSSNDQIGNVCGLQFNPFQANLLASGSENGLISIWDVANDFKSYSPGNRSNRIEAVTDLSWNNQVQHILATSSNSGATVVWDLRNRREVITLSYASQMGLDMNAGINSVRSGVSAVSWNPSSATQLVTSLNDDQSPVILLWDLRNANAPSKIFQGHSRGVLSLSWCNKDSGLLLSSGKDNRTICWDPNTGGIISELPQSNNWVFDVQWNQCNPNLISSASFDGKIDVYQISSKKASPQQQYVSDPFDVNANLRGSDSLVLKQPPNWLSRPCSATFGFGNKLAYFTSANKSVIITQVVSEPELANRAKEMSDKLNTQTDALCMERLNEATNAYDANEWNTLLILFQPDARERLIQTLGFDKVALSNRVRALVEKKKSEADHSNTFPKSPISNASSLLNADSTTDSTFNKPESTPFDDDGLGASDDFIQSINKDSNSITDTIAELSLSSAPTSIRFTGNFLLTQKDDEVSDLVTKSLFLGNIEDSIDLCIEYDRFDDALMLASCSGPELTQKVQKAYFEKHSNSNSYFRLLYSIYSSDLSDAVANTDVFEWRETLAFLCTYAQDVQFGLYCSQLGSRLEAAFANNNDQNLMWGALVCYLVSGNLSRIASIWIKRQQEDQSGCANFPSVSLIKTRTALQNFIEKISILSAAISYEDPALTNPSANAGLNDFPLAPLYNSYLDYAEFLVSQGLTELAVQFIAKIPANYHLYNLSGEDHISLFKYRLYMTGIYWNNMPIPEPGFTLNPIVYVQPAPVSNMNTQQQQGYPFQNTQQYSQNQYSVNKQVPQQVQHNQYIPQQTPNALPAQSIQPMNQFNNQVPNVHNQFQPRLASQTFGNAPQFPQTFQRPASQMGPPPYRPPPVVQPAVVQPPPVQTNALNQIQNQQGANAYASNQMLNQQQPIGGGMVASVPAANPIIPQPRPVSFDQPSAPPSVPNKDAPAWNDPPMLKNPKSAVNPGAPKTNPIPAPFPNSSVTPPTTLGQGFAEQPNMMQPRVPPPPPNAAMFRSRPMSPLPQSRNVGHANHPVAGDNFYAPQVAAPQANINPGYQPTSFSPAPVTPIAPHAQANPPVGTRGVVVSGQNPNHRLRGPNGPPSRPQSSLGAAPPNAAGLGNKNPPGDRSQIPDIWKPVYLHLQSLLEKCHKFTIPNQKRIVEDCTRRINSLFDIMNNDAIKLPSGTETPVYKSFNQLLSSIEARNYIQANQEVTVIMGLESSLTFSMLGVKRMIDLLKSLPV</sequence>
<dbReference type="PROSITE" id="PS00678">
    <property type="entry name" value="WD_REPEATS_1"/>
    <property type="match status" value="1"/>
</dbReference>
<evidence type="ECO:0000256" key="9">
    <source>
        <dbReference type="ARBA" id="ARBA00022892"/>
    </source>
</evidence>
<keyword evidence="8" id="KW-0256">Endoplasmic reticulum</keyword>
<evidence type="ECO:0000256" key="4">
    <source>
        <dbReference type="ARBA" id="ARBA00021236"/>
    </source>
</evidence>
<dbReference type="GO" id="GO:0007029">
    <property type="term" value="P:endoplasmic reticulum organization"/>
    <property type="evidence" value="ECO:0007669"/>
    <property type="project" value="TreeGrafter"/>
</dbReference>
<dbReference type="PANTHER" id="PTHR13923">
    <property type="entry name" value="SEC31-RELATED PROTEIN"/>
    <property type="match status" value="1"/>
</dbReference>
<evidence type="ECO:0000256" key="5">
    <source>
        <dbReference type="ARBA" id="ARBA00022448"/>
    </source>
</evidence>
<feature type="compositionally biased region" description="Low complexity" evidence="13">
    <location>
        <begin position="1212"/>
        <end position="1229"/>
    </location>
</feature>
<evidence type="ECO:0000256" key="11">
    <source>
        <dbReference type="ARBA" id="ARBA00025471"/>
    </source>
</evidence>
<dbReference type="GO" id="GO:0030127">
    <property type="term" value="C:COPII vesicle coat"/>
    <property type="evidence" value="ECO:0007669"/>
    <property type="project" value="TreeGrafter"/>
</dbReference>
<dbReference type="InterPro" id="IPR036322">
    <property type="entry name" value="WD40_repeat_dom_sf"/>
</dbReference>
<evidence type="ECO:0000313" key="15">
    <source>
        <dbReference type="Proteomes" id="UP000245609"/>
    </source>
</evidence>
<feature type="repeat" description="WD" evidence="12">
    <location>
        <begin position="269"/>
        <end position="311"/>
    </location>
</feature>
<gene>
    <name evidence="14" type="ORF">BB560_006394</name>
</gene>
<dbReference type="Gene3D" id="1.20.940.10">
    <property type="entry name" value="Functional domain of the splicing factor Prp18"/>
    <property type="match status" value="1"/>
</dbReference>
<protein>
    <recommendedName>
        <fullName evidence="4">Protein transport protein SEC31</fullName>
    </recommendedName>
    <alternativeName>
        <fullName evidence="3">Protein transport protein sec31</fullName>
    </alternativeName>
</protein>
<evidence type="ECO:0000256" key="8">
    <source>
        <dbReference type="ARBA" id="ARBA00022824"/>
    </source>
</evidence>
<dbReference type="SUPFAM" id="SSF50978">
    <property type="entry name" value="WD40 repeat-like"/>
    <property type="match status" value="1"/>
</dbReference>
<feature type="region of interest" description="Disordered" evidence="13">
    <location>
        <begin position="1171"/>
        <end position="1233"/>
    </location>
</feature>
<dbReference type="EMBL" id="MBFS01003191">
    <property type="protein sequence ID" value="PVU88114.1"/>
    <property type="molecule type" value="Genomic_DNA"/>
</dbReference>
<dbReference type="SMART" id="SM00320">
    <property type="entry name" value="WD40"/>
    <property type="match status" value="5"/>
</dbReference>
<feature type="repeat" description="WD" evidence="12">
    <location>
        <begin position="119"/>
        <end position="161"/>
    </location>
</feature>
<dbReference type="InterPro" id="IPR001680">
    <property type="entry name" value="WD40_rpt"/>
</dbReference>